<accession>A0A6B7ZF01</accession>
<reference evidence="1 2" key="1">
    <citation type="submission" date="2019-11" db="EMBL/GenBank/DDBJ databases">
        <authorList>
            <person name="Lewis R."/>
            <person name="Clooney A.G."/>
            <person name="Stockdale S.R."/>
            <person name="Buttimer C."/>
            <person name="Draper L.A."/>
            <person name="Ross R.P."/>
            <person name="Hill C."/>
        </authorList>
    </citation>
    <scope>NUCLEOTIDE SEQUENCE [LARGE SCALE GENOMIC DNA]</scope>
</reference>
<sequence length="362" mass="39715">MGLRPLSNGKMKMELKHITGFESLESEFEHTCAITNGLAELAKESVGDNELSGDAVYADTVLKLHGIDLVEVEGQESFLDNVKKGGQKVYEWIKNLLRAIRDWINGDTARQFTKAKKSLEGDVVNRQVKQLATKGIDGLATDGSNHEIIRIIRRLSSSDKMIINQKIKEVALTDEAEARHEEIQSETIERISGTVKRQLAGVAGHIKEIKRIDPNGETLTSLNTSIEAIEKAAKVDRLEADFTGTKVSNLTMATRDLIDAAGDMQSILASATVALDKLNEANKDTVDEGKRRSLSRAVAVDKELGAIAARYRDAVITLDSQLQIGEKKTSKAIVKDAIKLAKEEVSEEAGKYLAQLADEFMN</sequence>
<gene>
    <name evidence="1" type="ORF">N1M2_207</name>
</gene>
<dbReference type="Proteomes" id="UP000464669">
    <property type="component" value="Segment"/>
</dbReference>
<evidence type="ECO:0000313" key="2">
    <source>
        <dbReference type="Proteomes" id="UP000464669"/>
    </source>
</evidence>
<proteinExistence type="predicted"/>
<dbReference type="EMBL" id="MN642089">
    <property type="protein sequence ID" value="QGH72070.1"/>
    <property type="molecule type" value="Genomic_DNA"/>
</dbReference>
<name>A0A6B7ZF01_9CAUD</name>
<protein>
    <submittedName>
        <fullName evidence="1">Putative virion structural protein</fullName>
    </submittedName>
</protein>
<organism evidence="1 2">
    <name type="scientific">Klebsiella phage N1M2</name>
    <dbReference type="NCBI Taxonomy" id="2664939"/>
    <lineage>
        <taxon>Viruses</taxon>
        <taxon>Duplodnaviria</taxon>
        <taxon>Heunggongvirae</taxon>
        <taxon>Uroviricota</taxon>
        <taxon>Caudoviricetes</taxon>
        <taxon>Chimalliviridae</taxon>
        <taxon>Nimduovirus</taxon>
        <taxon>Nimduovirus N1M2</taxon>
    </lineage>
</organism>
<evidence type="ECO:0000313" key="1">
    <source>
        <dbReference type="EMBL" id="QGH72070.1"/>
    </source>
</evidence>
<keyword evidence="2" id="KW-1185">Reference proteome</keyword>